<keyword evidence="2" id="KW-1185">Reference proteome</keyword>
<sequence length="68" mass="7487">MGSRRDDRDLLAAWKGGGTVSFDDQLGGSLSDLIKKRGGRLLECEVQYYTMMILKGLCGIHEMGVHSL</sequence>
<gene>
    <name evidence="1" type="ORF">Ddye_007680</name>
</gene>
<evidence type="ECO:0000313" key="1">
    <source>
        <dbReference type="EMBL" id="KAK2661147.1"/>
    </source>
</evidence>
<dbReference type="EMBL" id="JANJYI010000002">
    <property type="protein sequence ID" value="KAK2661147.1"/>
    <property type="molecule type" value="Genomic_DNA"/>
</dbReference>
<dbReference type="InterPro" id="IPR011009">
    <property type="entry name" value="Kinase-like_dom_sf"/>
</dbReference>
<accession>A0AAD9XKP7</accession>
<proteinExistence type="predicted"/>
<dbReference type="SUPFAM" id="SSF56112">
    <property type="entry name" value="Protein kinase-like (PK-like)"/>
    <property type="match status" value="1"/>
</dbReference>
<protein>
    <submittedName>
        <fullName evidence="1">Uncharacterized protein</fullName>
    </submittedName>
</protein>
<organism evidence="1 2">
    <name type="scientific">Dipteronia dyeriana</name>
    <dbReference type="NCBI Taxonomy" id="168575"/>
    <lineage>
        <taxon>Eukaryota</taxon>
        <taxon>Viridiplantae</taxon>
        <taxon>Streptophyta</taxon>
        <taxon>Embryophyta</taxon>
        <taxon>Tracheophyta</taxon>
        <taxon>Spermatophyta</taxon>
        <taxon>Magnoliopsida</taxon>
        <taxon>eudicotyledons</taxon>
        <taxon>Gunneridae</taxon>
        <taxon>Pentapetalae</taxon>
        <taxon>rosids</taxon>
        <taxon>malvids</taxon>
        <taxon>Sapindales</taxon>
        <taxon>Sapindaceae</taxon>
        <taxon>Hippocastanoideae</taxon>
        <taxon>Acereae</taxon>
        <taxon>Dipteronia</taxon>
    </lineage>
</organism>
<dbReference type="AlphaFoldDB" id="A0AAD9XKP7"/>
<name>A0AAD9XKP7_9ROSI</name>
<evidence type="ECO:0000313" key="2">
    <source>
        <dbReference type="Proteomes" id="UP001280121"/>
    </source>
</evidence>
<reference evidence="1" key="1">
    <citation type="journal article" date="2023" name="Plant J.">
        <title>Genome sequences and population genomics provide insights into the demographic history, inbreeding, and mutation load of two 'living fossil' tree species of Dipteronia.</title>
        <authorList>
            <person name="Feng Y."/>
            <person name="Comes H.P."/>
            <person name="Chen J."/>
            <person name="Zhu S."/>
            <person name="Lu R."/>
            <person name="Zhang X."/>
            <person name="Li P."/>
            <person name="Qiu J."/>
            <person name="Olsen K.M."/>
            <person name="Qiu Y."/>
        </authorList>
    </citation>
    <scope>NUCLEOTIDE SEQUENCE</scope>
    <source>
        <strain evidence="1">KIB01</strain>
    </source>
</reference>
<comment type="caution">
    <text evidence="1">The sequence shown here is derived from an EMBL/GenBank/DDBJ whole genome shotgun (WGS) entry which is preliminary data.</text>
</comment>
<dbReference type="Proteomes" id="UP001280121">
    <property type="component" value="Unassembled WGS sequence"/>
</dbReference>